<dbReference type="InterPro" id="IPR000210">
    <property type="entry name" value="BTB/POZ_dom"/>
</dbReference>
<sequence>MSTGIQPPLCHRADDLSDESPALVDPVRSDIWYDDGNVILEAEATQFKVYRGALAEASSVFKDMFSFPQPASETIRAVEGCSVVQLSDTAEDVTFILQALYQRKYVAFGGKTGAKLPFGIVSAFLRLGQKYDIRPLYFEGRNRAFEDIPVTLAVHDSLKDRTAVDSTELIPLVALARKTGLLSTLPYLLYRCCVEYSAKKLMAYGPAMPDQSTDTLSHQDQLACLAGHPVIYKAQAHTTYTWLSTVQINMLGTCARPKLCKEAKRTIRLQTFRLVPKIIALDLWSSDLSTGLCKECSSIAHAKHDAGRAEFWEQLPAIFDLPPWSELLKERPDIIQSHQASALIPSRSAPPLLDVDNGHPTSSQTATHRRLPRLP</sequence>
<evidence type="ECO:0000313" key="3">
    <source>
        <dbReference type="EMBL" id="KZP14498.1"/>
    </source>
</evidence>
<dbReference type="Gene3D" id="3.30.710.10">
    <property type="entry name" value="Potassium Channel Kv1.1, Chain A"/>
    <property type="match status" value="1"/>
</dbReference>
<proteinExistence type="predicted"/>
<accession>A0A166DAK8</accession>
<dbReference type="Proteomes" id="UP000076532">
    <property type="component" value="Unassembled WGS sequence"/>
</dbReference>
<dbReference type="AlphaFoldDB" id="A0A166DAK8"/>
<dbReference type="EMBL" id="KV417616">
    <property type="protein sequence ID" value="KZP14498.1"/>
    <property type="molecule type" value="Genomic_DNA"/>
</dbReference>
<dbReference type="OrthoDB" id="3027208at2759"/>
<gene>
    <name evidence="3" type="ORF">FIBSPDRAFT_935715</name>
</gene>
<evidence type="ECO:0000313" key="4">
    <source>
        <dbReference type="Proteomes" id="UP000076532"/>
    </source>
</evidence>
<dbReference type="STRING" id="436010.A0A166DAK8"/>
<dbReference type="CDD" id="cd18186">
    <property type="entry name" value="BTB_POZ_ZBTB_KLHL-like"/>
    <property type="match status" value="1"/>
</dbReference>
<dbReference type="PROSITE" id="PS50097">
    <property type="entry name" value="BTB"/>
    <property type="match status" value="1"/>
</dbReference>
<protein>
    <recommendedName>
        <fullName evidence="2">BTB domain-containing protein</fullName>
    </recommendedName>
</protein>
<feature type="region of interest" description="Disordered" evidence="1">
    <location>
        <begin position="348"/>
        <end position="375"/>
    </location>
</feature>
<organism evidence="3 4">
    <name type="scientific">Athelia psychrophila</name>
    <dbReference type="NCBI Taxonomy" id="1759441"/>
    <lineage>
        <taxon>Eukaryota</taxon>
        <taxon>Fungi</taxon>
        <taxon>Dikarya</taxon>
        <taxon>Basidiomycota</taxon>
        <taxon>Agaricomycotina</taxon>
        <taxon>Agaricomycetes</taxon>
        <taxon>Agaricomycetidae</taxon>
        <taxon>Atheliales</taxon>
        <taxon>Atheliaceae</taxon>
        <taxon>Athelia</taxon>
    </lineage>
</organism>
<keyword evidence="4" id="KW-1185">Reference proteome</keyword>
<reference evidence="3 4" key="1">
    <citation type="journal article" date="2016" name="Mol. Biol. Evol.">
        <title>Comparative Genomics of Early-Diverging Mushroom-Forming Fungi Provides Insights into the Origins of Lignocellulose Decay Capabilities.</title>
        <authorList>
            <person name="Nagy L.G."/>
            <person name="Riley R."/>
            <person name="Tritt A."/>
            <person name="Adam C."/>
            <person name="Daum C."/>
            <person name="Floudas D."/>
            <person name="Sun H."/>
            <person name="Yadav J.S."/>
            <person name="Pangilinan J."/>
            <person name="Larsson K.H."/>
            <person name="Matsuura K."/>
            <person name="Barry K."/>
            <person name="Labutti K."/>
            <person name="Kuo R."/>
            <person name="Ohm R.A."/>
            <person name="Bhattacharya S.S."/>
            <person name="Shirouzu T."/>
            <person name="Yoshinaga Y."/>
            <person name="Martin F.M."/>
            <person name="Grigoriev I.V."/>
            <person name="Hibbett D.S."/>
        </authorList>
    </citation>
    <scope>NUCLEOTIDE SEQUENCE [LARGE SCALE GENOMIC DNA]</scope>
    <source>
        <strain evidence="3 4">CBS 109695</strain>
    </source>
</reference>
<feature type="domain" description="BTB" evidence="2">
    <location>
        <begin position="36"/>
        <end position="101"/>
    </location>
</feature>
<name>A0A166DAK8_9AGAM</name>
<evidence type="ECO:0000259" key="2">
    <source>
        <dbReference type="PROSITE" id="PS50097"/>
    </source>
</evidence>
<evidence type="ECO:0000256" key="1">
    <source>
        <dbReference type="SAM" id="MobiDB-lite"/>
    </source>
</evidence>
<dbReference type="InterPro" id="IPR011333">
    <property type="entry name" value="SKP1/BTB/POZ_sf"/>
</dbReference>